<dbReference type="CDD" id="cd01629">
    <property type="entry name" value="HAD_EP"/>
    <property type="match status" value="1"/>
</dbReference>
<dbReference type="RefSeq" id="WP_121923013.1">
    <property type="nucleotide sequence ID" value="NZ_REFO01000011.1"/>
</dbReference>
<name>A0A3M0BQX2_9AQUI</name>
<dbReference type="GO" id="GO:0000287">
    <property type="term" value="F:magnesium ion binding"/>
    <property type="evidence" value="ECO:0007669"/>
    <property type="project" value="UniProtKB-UniRule"/>
</dbReference>
<dbReference type="GO" id="GO:0019509">
    <property type="term" value="P:L-methionine salvage from methylthioadenosine"/>
    <property type="evidence" value="ECO:0007669"/>
    <property type="project" value="UniProtKB-UniRule"/>
</dbReference>
<evidence type="ECO:0000256" key="1">
    <source>
        <dbReference type="ARBA" id="ARBA00022605"/>
    </source>
</evidence>
<dbReference type="PANTHER" id="PTHR20371:SF1">
    <property type="entry name" value="ENOLASE-PHOSPHATASE E1"/>
    <property type="match status" value="1"/>
</dbReference>
<comment type="similarity">
    <text evidence="4">Belongs to the HAD-like hydrolase superfamily. MasA/MtnC family.</text>
</comment>
<dbReference type="EMBL" id="REFO01000011">
    <property type="protein sequence ID" value="RMA97228.1"/>
    <property type="molecule type" value="Genomic_DNA"/>
</dbReference>
<comment type="subunit">
    <text evidence="4">Monomer.</text>
</comment>
<dbReference type="SFLD" id="SFLDG01129">
    <property type="entry name" value="C1.5:_HAD__Beta-PGM__Phosphata"/>
    <property type="match status" value="1"/>
</dbReference>
<dbReference type="NCBIfam" id="TIGR01691">
    <property type="entry name" value="enolase-ppase"/>
    <property type="match status" value="1"/>
</dbReference>
<dbReference type="FunFam" id="3.40.50.1000:FF:000079">
    <property type="entry name" value="Enolase-phosphatase E1"/>
    <property type="match status" value="1"/>
</dbReference>
<reference evidence="5 6" key="1">
    <citation type="submission" date="2018-10" db="EMBL/GenBank/DDBJ databases">
        <title>Genomic Encyclopedia of Archaeal and Bacterial Type Strains, Phase II (KMG-II): from individual species to whole genera.</title>
        <authorList>
            <person name="Goeker M."/>
        </authorList>
    </citation>
    <scope>NUCLEOTIDE SEQUENCE [LARGE SCALE GENOMIC DNA]</scope>
    <source>
        <strain evidence="5 6">VM1</strain>
    </source>
</reference>
<dbReference type="Proteomes" id="UP000280842">
    <property type="component" value="Unassembled WGS sequence"/>
</dbReference>
<dbReference type="NCBIfam" id="TIGR01549">
    <property type="entry name" value="HAD-SF-IA-v1"/>
    <property type="match status" value="1"/>
</dbReference>
<dbReference type="SFLD" id="SFLDF00044">
    <property type="entry name" value="enolase-phosphatase"/>
    <property type="match status" value="1"/>
</dbReference>
<evidence type="ECO:0000256" key="3">
    <source>
        <dbReference type="ARBA" id="ARBA00023167"/>
    </source>
</evidence>
<evidence type="ECO:0000313" key="5">
    <source>
        <dbReference type="EMBL" id="RMA97228.1"/>
    </source>
</evidence>
<comment type="function">
    <text evidence="4">Bifunctional enzyme that catalyzes the enolization of 2,3-diketo-5-methylthiopentyl-1-phosphate (DK-MTP-1-P) into the intermediate 2-hydroxy-3-keto-5-methylthiopentenyl-1-phosphate (HK-MTPenyl-1-P), which is then dephosphorylated to form the acireductone 1,2-dihydroxy-3-keto-5-methylthiopentene (DHK-MTPene).</text>
</comment>
<accession>A0A3M0BQX2</accession>
<dbReference type="UniPathway" id="UPA00904">
    <property type="reaction ID" value="UER00876"/>
</dbReference>
<dbReference type="SUPFAM" id="SSF56784">
    <property type="entry name" value="HAD-like"/>
    <property type="match status" value="1"/>
</dbReference>
<comment type="pathway">
    <text evidence="4">Amino-acid biosynthesis; L-methionine biosynthesis via salvage pathway; L-methionine from S-methyl-5-thio-alpha-D-ribose 1-phosphate: step 3/6.</text>
</comment>
<sequence length="223" mass="26189">MIKAILLDIEGTVSPISFVKDVMFPYSMEKMENYIKNNKEKVKHILDKVREIEGKNLTDEEVIKTLKRWIDEDKKIDPLKEIQGYIWKEGFETGKLKAPIYKDAYEKMKQWKDKYKLYIYSSGSVNAQKLFFSYTEYGNILDWFSGHFDLKIGSKKEKSSYEKIAKEIGLKPEKILFLSDNPDEIKAAKEAGLEVIKVSRPEDVPYLENFPYKQIKSFEEIDL</sequence>
<dbReference type="Gene3D" id="1.10.720.60">
    <property type="match status" value="1"/>
</dbReference>
<dbReference type="HAMAP" id="MF_01681">
    <property type="entry name" value="Salvage_MtnC"/>
    <property type="match status" value="1"/>
</dbReference>
<dbReference type="GO" id="GO:0043715">
    <property type="term" value="F:2,3-diketo-5-methylthiopentyl-1-phosphate enolase activity"/>
    <property type="evidence" value="ECO:0007669"/>
    <property type="project" value="UniProtKB-UniRule"/>
</dbReference>
<dbReference type="GO" id="GO:0043716">
    <property type="term" value="F:2-hydroxy-3-keto-5-methylthiopentenyl-1-phosphate phosphatase activity"/>
    <property type="evidence" value="ECO:0007669"/>
    <property type="project" value="UniProtKB-UniRule"/>
</dbReference>
<dbReference type="InterPro" id="IPR036412">
    <property type="entry name" value="HAD-like_sf"/>
</dbReference>
<organism evidence="5 6">
    <name type="scientific">Hydrogenothermus marinus</name>
    <dbReference type="NCBI Taxonomy" id="133270"/>
    <lineage>
        <taxon>Bacteria</taxon>
        <taxon>Pseudomonadati</taxon>
        <taxon>Aquificota</taxon>
        <taxon>Aquificia</taxon>
        <taxon>Aquificales</taxon>
        <taxon>Hydrogenothermaceae</taxon>
        <taxon>Hydrogenothermus</taxon>
    </lineage>
</organism>
<dbReference type="EC" id="3.1.3.77" evidence="4"/>
<dbReference type="Gene3D" id="3.40.50.1000">
    <property type="entry name" value="HAD superfamily/HAD-like"/>
    <property type="match status" value="1"/>
</dbReference>
<comment type="pathway">
    <text evidence="4">Amino-acid biosynthesis; L-methionine biosynthesis via salvage pathway; L-methionine from S-methyl-5-thio-alpha-D-ribose 1-phosphate: step 4/6.</text>
</comment>
<dbReference type="PANTHER" id="PTHR20371">
    <property type="entry name" value="ENOLASE-PHOSPHATASE E1"/>
    <property type="match status" value="1"/>
</dbReference>
<gene>
    <name evidence="4" type="primary">mtnC</name>
    <name evidence="5" type="ORF">CLV39_0885</name>
</gene>
<dbReference type="OrthoDB" id="9809962at2"/>
<dbReference type="Pfam" id="PF00702">
    <property type="entry name" value="Hydrolase"/>
    <property type="match status" value="1"/>
</dbReference>
<dbReference type="SFLD" id="SFLDG01133">
    <property type="entry name" value="C1.5.4:_Enolase-phosphatase_Li"/>
    <property type="match status" value="1"/>
</dbReference>
<dbReference type="PRINTS" id="PR00413">
    <property type="entry name" value="HADHALOGNASE"/>
</dbReference>
<keyword evidence="4" id="KW-0460">Magnesium</keyword>
<evidence type="ECO:0000256" key="2">
    <source>
        <dbReference type="ARBA" id="ARBA00022801"/>
    </source>
</evidence>
<proteinExistence type="inferred from homology"/>
<evidence type="ECO:0000256" key="4">
    <source>
        <dbReference type="HAMAP-Rule" id="MF_01681"/>
    </source>
</evidence>
<dbReference type="InterPro" id="IPR023214">
    <property type="entry name" value="HAD_sf"/>
</dbReference>
<keyword evidence="6" id="KW-1185">Reference proteome</keyword>
<comment type="cofactor">
    <cofactor evidence="4">
        <name>Mg(2+)</name>
        <dbReference type="ChEBI" id="CHEBI:18420"/>
    </cofactor>
    <text evidence="4">Binds 1 Mg(2+) ion per subunit.</text>
</comment>
<comment type="caution">
    <text evidence="5">The sequence shown here is derived from an EMBL/GenBank/DDBJ whole genome shotgun (WGS) entry which is preliminary data.</text>
</comment>
<evidence type="ECO:0000313" key="6">
    <source>
        <dbReference type="Proteomes" id="UP000280842"/>
    </source>
</evidence>
<dbReference type="NCBIfam" id="TIGR01509">
    <property type="entry name" value="HAD-SF-IA-v3"/>
    <property type="match status" value="1"/>
</dbReference>
<dbReference type="SFLD" id="SFLDS00003">
    <property type="entry name" value="Haloacid_Dehalogenase"/>
    <property type="match status" value="1"/>
</dbReference>
<dbReference type="InterPro" id="IPR023943">
    <property type="entry name" value="Enolase-ppase_E1"/>
</dbReference>
<keyword evidence="1 4" id="KW-0028">Amino-acid biosynthesis</keyword>
<dbReference type="InterPro" id="IPR006439">
    <property type="entry name" value="HAD-SF_hydro_IA"/>
</dbReference>
<keyword evidence="4" id="KW-0479">Metal-binding</keyword>
<comment type="catalytic activity">
    <reaction evidence="4">
        <text>5-methylsulfanyl-2,3-dioxopentyl phosphate + H2O = 1,2-dihydroxy-5-(methylsulfanyl)pent-1-en-3-one + phosphate</text>
        <dbReference type="Rhea" id="RHEA:21700"/>
        <dbReference type="ChEBI" id="CHEBI:15377"/>
        <dbReference type="ChEBI" id="CHEBI:43474"/>
        <dbReference type="ChEBI" id="CHEBI:49252"/>
        <dbReference type="ChEBI" id="CHEBI:58828"/>
        <dbReference type="EC" id="3.1.3.77"/>
    </reaction>
</comment>
<protein>
    <recommendedName>
        <fullName evidence="4">Enolase-phosphatase E1</fullName>
        <ecNumber evidence="4">3.1.3.77</ecNumber>
    </recommendedName>
    <alternativeName>
        <fullName evidence="4">2,3-diketo-5-methylthio-1-phosphopentane phosphatase</fullName>
    </alternativeName>
</protein>
<keyword evidence="3 4" id="KW-0486">Methionine biosynthesis</keyword>
<keyword evidence="2 4" id="KW-0378">Hydrolase</keyword>
<dbReference type="GO" id="GO:0043874">
    <property type="term" value="F:acireductone synthase activity"/>
    <property type="evidence" value="ECO:0007669"/>
    <property type="project" value="UniProtKB-EC"/>
</dbReference>
<dbReference type="AlphaFoldDB" id="A0A3M0BQX2"/>